<gene>
    <name evidence="5" type="ORF">FNH08_31205</name>
</gene>
<dbReference type="RefSeq" id="WP_152774873.1">
    <property type="nucleotide sequence ID" value="NZ_VJZC01000302.1"/>
</dbReference>
<dbReference type="EMBL" id="VJZC01000302">
    <property type="protein sequence ID" value="MPY61449.1"/>
    <property type="molecule type" value="Genomic_DNA"/>
</dbReference>
<dbReference type="PANTHER" id="PTHR42840">
    <property type="entry name" value="NAD(P)-BINDING ROSSMANN-FOLD SUPERFAMILY PROTEIN-RELATED"/>
    <property type="match status" value="1"/>
</dbReference>
<dbReference type="Gene3D" id="3.30.360.10">
    <property type="entry name" value="Dihydrodipicolinate Reductase, domain 2"/>
    <property type="match status" value="1"/>
</dbReference>
<dbReference type="InterPro" id="IPR055170">
    <property type="entry name" value="GFO_IDH_MocA-like_dom"/>
</dbReference>
<dbReference type="PANTHER" id="PTHR42840:SF3">
    <property type="entry name" value="BINDING ROSSMANN FOLD OXIDOREDUCTASE, PUTATIVE (AFU_ORTHOLOGUE AFUA_2G10240)-RELATED"/>
    <property type="match status" value="1"/>
</dbReference>
<feature type="domain" description="Gfo/Idh/MocA-like oxidoreductase N-terminal" evidence="3">
    <location>
        <begin position="8"/>
        <end position="127"/>
    </location>
</feature>
<evidence type="ECO:0000256" key="2">
    <source>
        <dbReference type="ARBA" id="ARBA00023002"/>
    </source>
</evidence>
<dbReference type="GO" id="GO:0000166">
    <property type="term" value="F:nucleotide binding"/>
    <property type="evidence" value="ECO:0007669"/>
    <property type="project" value="InterPro"/>
</dbReference>
<keyword evidence="6" id="KW-1185">Reference proteome</keyword>
<comment type="caution">
    <text evidence="5">The sequence shown here is derived from an EMBL/GenBank/DDBJ whole genome shotgun (WGS) entry which is preliminary data.</text>
</comment>
<evidence type="ECO:0000259" key="3">
    <source>
        <dbReference type="Pfam" id="PF01408"/>
    </source>
</evidence>
<dbReference type="AlphaFoldDB" id="A0A5N8XQ06"/>
<dbReference type="Proteomes" id="UP000400924">
    <property type="component" value="Unassembled WGS sequence"/>
</dbReference>
<evidence type="ECO:0000256" key="1">
    <source>
        <dbReference type="ARBA" id="ARBA00010928"/>
    </source>
</evidence>
<organism evidence="5 6">
    <name type="scientific">Streptomyces spongiae</name>
    <dbReference type="NCBI Taxonomy" id="565072"/>
    <lineage>
        <taxon>Bacteria</taxon>
        <taxon>Bacillati</taxon>
        <taxon>Actinomycetota</taxon>
        <taxon>Actinomycetes</taxon>
        <taxon>Kitasatosporales</taxon>
        <taxon>Streptomycetaceae</taxon>
        <taxon>Streptomyces</taxon>
    </lineage>
</organism>
<dbReference type="GO" id="GO:0016491">
    <property type="term" value="F:oxidoreductase activity"/>
    <property type="evidence" value="ECO:0007669"/>
    <property type="project" value="UniProtKB-KW"/>
</dbReference>
<dbReference type="InterPro" id="IPR036291">
    <property type="entry name" value="NAD(P)-bd_dom_sf"/>
</dbReference>
<feature type="domain" description="GFO/IDH/MocA-like oxidoreductase" evidence="4">
    <location>
        <begin position="135"/>
        <end position="255"/>
    </location>
</feature>
<dbReference type="Pfam" id="PF22725">
    <property type="entry name" value="GFO_IDH_MocA_C3"/>
    <property type="match status" value="1"/>
</dbReference>
<dbReference type="Gene3D" id="3.40.50.720">
    <property type="entry name" value="NAD(P)-binding Rossmann-like Domain"/>
    <property type="match status" value="1"/>
</dbReference>
<dbReference type="OrthoDB" id="256869at2"/>
<dbReference type="InterPro" id="IPR000683">
    <property type="entry name" value="Gfo/Idh/MocA-like_OxRdtase_N"/>
</dbReference>
<name>A0A5N8XQ06_9ACTN</name>
<accession>A0A5N8XQ06</accession>
<dbReference type="SUPFAM" id="SSF51735">
    <property type="entry name" value="NAD(P)-binding Rossmann-fold domains"/>
    <property type="match status" value="1"/>
</dbReference>
<reference evidence="5 6" key="1">
    <citation type="submission" date="2019-07" db="EMBL/GenBank/DDBJ databases">
        <title>New species of Amycolatopsis and Streptomyces.</title>
        <authorList>
            <person name="Duangmal K."/>
            <person name="Teo W.F.A."/>
            <person name="Lipun K."/>
        </authorList>
    </citation>
    <scope>NUCLEOTIDE SEQUENCE [LARGE SCALE GENOMIC DNA]</scope>
    <source>
        <strain evidence="5 6">NBRC 106415</strain>
    </source>
</reference>
<sequence>MTTHQPLAVGLIGAGRMGSFHAETLAHRLPGVRLAALADPAASAARRLGDRVGRPTAYTEIGDLLADPQVDAVVIATPARTHAGLVEAAARAGKAVYCEKPMAVTLAEADRAIAAARDAGVPLQVGFNRRYDTGFRAAHDKIAAGGIGTPHLLRSLTRDPRLHDPSPIPPWTVFLETLIHDFDVLRFLNPGAEPVEVFAWADALVRPDFKDRGLLDTAVVTVRFDNGALATAEAGFQAVYGYDVRGEVFGSAGMLTLGDLRRGHLTSYGADGVAADCVTYDQDLFRDAYVAELADFTDSVRTGRTPSVTGEDARAALTIALAAVRSVQTGAPVRLDELKDE</sequence>
<keyword evidence="2" id="KW-0560">Oxidoreductase</keyword>
<evidence type="ECO:0000259" key="4">
    <source>
        <dbReference type="Pfam" id="PF22725"/>
    </source>
</evidence>
<proteinExistence type="inferred from homology"/>
<protein>
    <submittedName>
        <fullName evidence="5">Dehydrogenase</fullName>
    </submittedName>
</protein>
<dbReference type="SUPFAM" id="SSF55347">
    <property type="entry name" value="Glyceraldehyde-3-phosphate dehydrogenase-like, C-terminal domain"/>
    <property type="match status" value="1"/>
</dbReference>
<evidence type="ECO:0000313" key="5">
    <source>
        <dbReference type="EMBL" id="MPY61449.1"/>
    </source>
</evidence>
<evidence type="ECO:0000313" key="6">
    <source>
        <dbReference type="Proteomes" id="UP000400924"/>
    </source>
</evidence>
<dbReference type="Pfam" id="PF01408">
    <property type="entry name" value="GFO_IDH_MocA"/>
    <property type="match status" value="1"/>
</dbReference>
<comment type="similarity">
    <text evidence="1">Belongs to the Gfo/Idh/MocA family.</text>
</comment>